<feature type="chain" id="PRO_5022918606" description="DUF2946 domain-containing protein" evidence="2">
    <location>
        <begin position="26"/>
        <end position="111"/>
    </location>
</feature>
<evidence type="ECO:0000313" key="3">
    <source>
        <dbReference type="EMBL" id="TZG24409.1"/>
    </source>
</evidence>
<keyword evidence="4" id="KW-1185">Reference proteome</keyword>
<dbReference type="Proteomes" id="UP000322077">
    <property type="component" value="Unassembled WGS sequence"/>
</dbReference>
<evidence type="ECO:0000256" key="1">
    <source>
        <dbReference type="SAM" id="MobiDB-lite"/>
    </source>
</evidence>
<proteinExistence type="predicted"/>
<feature type="region of interest" description="Disordered" evidence="1">
    <location>
        <begin position="38"/>
        <end position="111"/>
    </location>
</feature>
<dbReference type="EMBL" id="VTOU01000006">
    <property type="protein sequence ID" value="TZG24409.1"/>
    <property type="molecule type" value="Genomic_DNA"/>
</dbReference>
<reference evidence="3 4" key="1">
    <citation type="submission" date="2019-08" db="EMBL/GenBank/DDBJ databases">
        <authorList>
            <person name="Wang G."/>
            <person name="Xu Z."/>
        </authorList>
    </citation>
    <scope>NUCLEOTIDE SEQUENCE [LARGE SCALE GENOMIC DNA]</scope>
    <source>
        <strain evidence="3 4">ZX</strain>
    </source>
</reference>
<evidence type="ECO:0000313" key="4">
    <source>
        <dbReference type="Proteomes" id="UP000322077"/>
    </source>
</evidence>
<keyword evidence="2" id="KW-0732">Signal</keyword>
<feature type="compositionally biased region" description="Basic residues" evidence="1">
    <location>
        <begin position="59"/>
        <end position="69"/>
    </location>
</feature>
<dbReference type="AlphaFoldDB" id="A0A5D9BY29"/>
<accession>A0A5D9BY29</accession>
<sequence>MHRVIVLFACLAVFLSLGLGSVAHAIEPVACIDASAAAETGHADGDGDQVPSDSDKGYPHHHGGCHGHHVATATAKAEPTQQRDVGAPVRPNDALALATSAADPALRPPRA</sequence>
<evidence type="ECO:0000256" key="2">
    <source>
        <dbReference type="SAM" id="SignalP"/>
    </source>
</evidence>
<comment type="caution">
    <text evidence="3">The sequence shown here is derived from an EMBL/GenBank/DDBJ whole genome shotgun (WGS) entry which is preliminary data.</text>
</comment>
<protein>
    <recommendedName>
        <fullName evidence="5">DUF2946 domain-containing protein</fullName>
    </recommendedName>
</protein>
<dbReference type="RefSeq" id="WP_149524020.1">
    <property type="nucleotide sequence ID" value="NZ_VTOU01000006.1"/>
</dbReference>
<gene>
    <name evidence="3" type="ORF">FYJ91_19630</name>
</gene>
<evidence type="ECO:0008006" key="5">
    <source>
        <dbReference type="Google" id="ProtNLM"/>
    </source>
</evidence>
<organism evidence="3 4">
    <name type="scientific">Sphingomonas montanisoli</name>
    <dbReference type="NCBI Taxonomy" id="2606412"/>
    <lineage>
        <taxon>Bacteria</taxon>
        <taxon>Pseudomonadati</taxon>
        <taxon>Pseudomonadota</taxon>
        <taxon>Alphaproteobacteria</taxon>
        <taxon>Sphingomonadales</taxon>
        <taxon>Sphingomonadaceae</taxon>
        <taxon>Sphingomonas</taxon>
    </lineage>
</organism>
<feature type="compositionally biased region" description="Low complexity" evidence="1">
    <location>
        <begin position="94"/>
        <end position="105"/>
    </location>
</feature>
<name>A0A5D9BY29_9SPHN</name>
<feature type="signal peptide" evidence="2">
    <location>
        <begin position="1"/>
        <end position="25"/>
    </location>
</feature>